<dbReference type="AlphaFoldDB" id="A0A3B6TZR0"/>
<dbReference type="Gramene" id="TraesLAC7D03G04440290.1">
    <property type="protein sequence ID" value="TraesLAC7D03G04440290.1"/>
    <property type="gene ID" value="TraesLAC7D03G04440290"/>
</dbReference>
<organism evidence="2">
    <name type="scientific">Triticum aestivum</name>
    <name type="common">Wheat</name>
    <dbReference type="NCBI Taxonomy" id="4565"/>
    <lineage>
        <taxon>Eukaryota</taxon>
        <taxon>Viridiplantae</taxon>
        <taxon>Streptophyta</taxon>
        <taxon>Embryophyta</taxon>
        <taxon>Tracheophyta</taxon>
        <taxon>Spermatophyta</taxon>
        <taxon>Magnoliopsida</taxon>
        <taxon>Liliopsida</taxon>
        <taxon>Poales</taxon>
        <taxon>Poaceae</taxon>
        <taxon>BOP clade</taxon>
        <taxon>Pooideae</taxon>
        <taxon>Triticodae</taxon>
        <taxon>Triticeae</taxon>
        <taxon>Triticinae</taxon>
        <taxon>Triticum</taxon>
    </lineage>
</organism>
<proteinExistence type="predicted"/>
<feature type="signal peptide" evidence="1">
    <location>
        <begin position="1"/>
        <end position="21"/>
    </location>
</feature>
<dbReference type="Proteomes" id="UP000019116">
    <property type="component" value="Chromosome 7D"/>
</dbReference>
<evidence type="ECO:0008006" key="4">
    <source>
        <dbReference type="Google" id="ProtNLM"/>
    </source>
</evidence>
<evidence type="ECO:0000313" key="3">
    <source>
        <dbReference type="Proteomes" id="UP000019116"/>
    </source>
</evidence>
<keyword evidence="1" id="KW-0732">Signal</keyword>
<accession>A0A3B6TZR0</accession>
<reference evidence="2" key="1">
    <citation type="submission" date="2018-08" db="EMBL/GenBank/DDBJ databases">
        <authorList>
            <person name="Rossello M."/>
        </authorList>
    </citation>
    <scope>NUCLEOTIDE SEQUENCE [LARGE SCALE GENOMIC DNA]</scope>
    <source>
        <strain evidence="2">cv. Chinese Spring</strain>
    </source>
</reference>
<dbReference type="Gramene" id="TraesCS7D02G546300.2">
    <property type="protein sequence ID" value="TraesCS7D02G546300.2"/>
    <property type="gene ID" value="TraesCS7D02G546300"/>
</dbReference>
<dbReference type="OMA" id="DICYCCQ"/>
<reference evidence="2" key="2">
    <citation type="submission" date="2018-10" db="UniProtKB">
        <authorList>
            <consortium name="EnsemblPlants"/>
        </authorList>
    </citation>
    <scope>IDENTIFICATION</scope>
</reference>
<protein>
    <recommendedName>
        <fullName evidence="4">Bowman-Birk serine protease inhibitors family domain-containing protein</fullName>
    </recommendedName>
</protein>
<dbReference type="Gramene" id="TraesLDM7D03G04501190.1">
    <property type="protein sequence ID" value="TraesLDM7D03G04501190.1"/>
    <property type="gene ID" value="TraesLDM7D03G04501190"/>
</dbReference>
<sequence>MKITIVMILLLIGCLAAIAQCRFVAGRRSYVVVDRARATIVAVNTTSLDESKLTVKFCTKSQCTRGKDPDLETCFSCRNLKGQPCFFSEDECKSKCPPCDPVCPPPPANTDEQMQRVEMET</sequence>
<feature type="chain" id="PRO_5043181468" description="Bowman-Birk serine protease inhibitors family domain-containing protein" evidence="1">
    <location>
        <begin position="22"/>
        <end position="121"/>
    </location>
</feature>
<dbReference type="EnsemblPlants" id="TraesCS7D02G546300.2">
    <property type="protein sequence ID" value="TraesCS7D02G546300.2"/>
    <property type="gene ID" value="TraesCS7D02G546300"/>
</dbReference>
<dbReference type="Gramene" id="TraesNOR7D03G04541360.1">
    <property type="protein sequence ID" value="TraesNOR7D03G04541360.1"/>
    <property type="gene ID" value="TraesNOR7D03G04541360"/>
</dbReference>
<evidence type="ECO:0000256" key="1">
    <source>
        <dbReference type="SAM" id="SignalP"/>
    </source>
</evidence>
<name>A0A3B6TZR0_WHEAT</name>
<keyword evidence="3" id="KW-1185">Reference proteome</keyword>
<evidence type="ECO:0000313" key="2">
    <source>
        <dbReference type="EnsemblPlants" id="TraesCS7D02G546300.2"/>
    </source>
</evidence>
<dbReference type="Gramene" id="TraesCS7D03G1299300.1">
    <property type="protein sequence ID" value="TraesCS7D03G1299300.1.CDS"/>
    <property type="gene ID" value="TraesCS7D03G1299300"/>
</dbReference>